<dbReference type="GO" id="GO:0008270">
    <property type="term" value="F:zinc ion binding"/>
    <property type="evidence" value="ECO:0007669"/>
    <property type="project" value="UniProtKB-KW"/>
</dbReference>
<dbReference type="AlphaFoldDB" id="A0AAD6YJA0"/>
<gene>
    <name evidence="6" type="ORF">GGX14DRAFT_558992</name>
</gene>
<keyword evidence="7" id="KW-1185">Reference proteome</keyword>
<comment type="caution">
    <text evidence="6">The sequence shown here is derived from an EMBL/GenBank/DDBJ whole genome shotgun (WGS) entry which is preliminary data.</text>
</comment>
<dbReference type="Proteomes" id="UP001219525">
    <property type="component" value="Unassembled WGS sequence"/>
</dbReference>
<keyword evidence="1" id="KW-0479">Metal-binding</keyword>
<dbReference type="Pfam" id="PF01753">
    <property type="entry name" value="zf-MYND"/>
    <property type="match status" value="1"/>
</dbReference>
<dbReference type="EMBL" id="JARJCW010000008">
    <property type="protein sequence ID" value="KAJ7221500.1"/>
    <property type="molecule type" value="Genomic_DNA"/>
</dbReference>
<name>A0AAD6YJA0_9AGAR</name>
<organism evidence="6 7">
    <name type="scientific">Mycena pura</name>
    <dbReference type="NCBI Taxonomy" id="153505"/>
    <lineage>
        <taxon>Eukaryota</taxon>
        <taxon>Fungi</taxon>
        <taxon>Dikarya</taxon>
        <taxon>Basidiomycota</taxon>
        <taxon>Agaricomycotina</taxon>
        <taxon>Agaricomycetes</taxon>
        <taxon>Agaricomycetidae</taxon>
        <taxon>Agaricales</taxon>
        <taxon>Marasmiineae</taxon>
        <taxon>Mycenaceae</taxon>
        <taxon>Mycena</taxon>
    </lineage>
</organism>
<evidence type="ECO:0000256" key="4">
    <source>
        <dbReference type="PROSITE-ProRule" id="PRU00134"/>
    </source>
</evidence>
<evidence type="ECO:0000313" key="6">
    <source>
        <dbReference type="EMBL" id="KAJ7221500.1"/>
    </source>
</evidence>
<dbReference type="Gene3D" id="6.10.140.2220">
    <property type="match status" value="1"/>
</dbReference>
<dbReference type="SUPFAM" id="SSF144232">
    <property type="entry name" value="HIT/MYND zinc finger-like"/>
    <property type="match status" value="1"/>
</dbReference>
<evidence type="ECO:0000256" key="2">
    <source>
        <dbReference type="ARBA" id="ARBA00022771"/>
    </source>
</evidence>
<feature type="domain" description="MYND-type" evidence="5">
    <location>
        <begin position="421"/>
        <end position="459"/>
    </location>
</feature>
<protein>
    <recommendedName>
        <fullName evidence="5">MYND-type domain-containing protein</fullName>
    </recommendedName>
</protein>
<accession>A0AAD6YJA0</accession>
<keyword evidence="3" id="KW-0862">Zinc</keyword>
<evidence type="ECO:0000256" key="3">
    <source>
        <dbReference type="ARBA" id="ARBA00022833"/>
    </source>
</evidence>
<evidence type="ECO:0000259" key="5">
    <source>
        <dbReference type="PROSITE" id="PS50865"/>
    </source>
</evidence>
<reference evidence="6" key="1">
    <citation type="submission" date="2023-03" db="EMBL/GenBank/DDBJ databases">
        <title>Massive genome expansion in bonnet fungi (Mycena s.s.) driven by repeated elements and novel gene families across ecological guilds.</title>
        <authorList>
            <consortium name="Lawrence Berkeley National Laboratory"/>
            <person name="Harder C.B."/>
            <person name="Miyauchi S."/>
            <person name="Viragh M."/>
            <person name="Kuo A."/>
            <person name="Thoen E."/>
            <person name="Andreopoulos B."/>
            <person name="Lu D."/>
            <person name="Skrede I."/>
            <person name="Drula E."/>
            <person name="Henrissat B."/>
            <person name="Morin E."/>
            <person name="Kohler A."/>
            <person name="Barry K."/>
            <person name="LaButti K."/>
            <person name="Morin E."/>
            <person name="Salamov A."/>
            <person name="Lipzen A."/>
            <person name="Mereny Z."/>
            <person name="Hegedus B."/>
            <person name="Baldrian P."/>
            <person name="Stursova M."/>
            <person name="Weitz H."/>
            <person name="Taylor A."/>
            <person name="Grigoriev I.V."/>
            <person name="Nagy L.G."/>
            <person name="Martin F."/>
            <person name="Kauserud H."/>
        </authorList>
    </citation>
    <scope>NUCLEOTIDE SEQUENCE</scope>
    <source>
        <strain evidence="6">9144</strain>
    </source>
</reference>
<dbReference type="InterPro" id="IPR002893">
    <property type="entry name" value="Znf_MYND"/>
</dbReference>
<sequence>MHPIWDRRNIARMHDAIRPFAEDAAAGSFIALSGLCDTIPKLPDCQAVLIFPCLFLNLDVSGIPEPSLLDQPPLTLKVLSSIKCAYCALVGLKDLMGRSRMLPVDATPDLWPRVSKWVIFFYTFCEALHDFRPVDPAAVRLMLTVLLAALGVHEQTHELMCSTPGVHRMFAENWKATLQDDDLWQKEVFDSVTDFLNVLVDIKGNPDRFLEVIEGLGGSLDDLVTAVAAQFLRACAHPNYAGMDAFLGLCMQFMMDANNGVLDAALRSSQFSRAIITTLTTLHSAAAAKKSLEVCLFYVALIVAQPPGYPYIARALKFGLLRVIVVYAASADNNVGKTNQKIAEILQHLLRAALVSYRVVRQLREVFQAAVDLAIELHLDKTQFAELWNGFSASVQDRLGVLNSWEAKGRPSYKACSNLKCHETGPRAKFKCCSRCTRADYCSTKCQSIDWRDGHRSICESLRLAKLQFPEKNFTTREKNFLRAILTHDFLRSMKTICFRQIDFMHANPKKPSFLVFVYDEFGETDANVYPEENASDADEKELHLRTGLAQVARSGRRLEMHAVMLYQGRASRRVVIPMHTTSSKLMDGLHSIVRMIPPGRTASEAWDVIERPIDSLIQAVRRDVLLFH</sequence>
<dbReference type="PROSITE" id="PS50865">
    <property type="entry name" value="ZF_MYND_2"/>
    <property type="match status" value="1"/>
</dbReference>
<evidence type="ECO:0000256" key="1">
    <source>
        <dbReference type="ARBA" id="ARBA00022723"/>
    </source>
</evidence>
<proteinExistence type="predicted"/>
<keyword evidence="2 4" id="KW-0863">Zinc-finger</keyword>
<evidence type="ECO:0000313" key="7">
    <source>
        <dbReference type="Proteomes" id="UP001219525"/>
    </source>
</evidence>